<evidence type="ECO:0000313" key="2">
    <source>
        <dbReference type="EMBL" id="OGY68250.1"/>
    </source>
</evidence>
<dbReference type="Pfam" id="PF00534">
    <property type="entry name" value="Glycos_transf_1"/>
    <property type="match status" value="1"/>
</dbReference>
<comment type="caution">
    <text evidence="2">The sequence shown here is derived from an EMBL/GenBank/DDBJ whole genome shotgun (WGS) entry which is preliminary data.</text>
</comment>
<accession>A0A1G1ZWU5</accession>
<dbReference type="EMBL" id="MHJL01000003">
    <property type="protein sequence ID" value="OGY68250.1"/>
    <property type="molecule type" value="Genomic_DNA"/>
</dbReference>
<dbReference type="CDD" id="cd03801">
    <property type="entry name" value="GT4_PimA-like"/>
    <property type="match status" value="1"/>
</dbReference>
<dbReference type="PANTHER" id="PTHR45947:SF3">
    <property type="entry name" value="SULFOQUINOVOSYL TRANSFERASE SQD2"/>
    <property type="match status" value="1"/>
</dbReference>
<protein>
    <recommendedName>
        <fullName evidence="1">Glycosyl transferase family 1 domain-containing protein</fullName>
    </recommendedName>
</protein>
<name>A0A1G1ZWU5_9BACT</name>
<organism evidence="2 3">
    <name type="scientific">Candidatus Harrisonbacteria bacterium RIFCSPLOWO2_02_FULL_41_13b</name>
    <dbReference type="NCBI Taxonomy" id="1798409"/>
    <lineage>
        <taxon>Bacteria</taxon>
        <taxon>Candidatus Harrisoniibacteriota</taxon>
    </lineage>
</organism>
<dbReference type="STRING" id="1798409.A3I24_03580"/>
<dbReference type="AlphaFoldDB" id="A0A1G1ZWU5"/>
<dbReference type="PANTHER" id="PTHR45947">
    <property type="entry name" value="SULFOQUINOVOSYL TRANSFERASE SQD2"/>
    <property type="match status" value="1"/>
</dbReference>
<dbReference type="Gene3D" id="3.40.50.2000">
    <property type="entry name" value="Glycogen Phosphorylase B"/>
    <property type="match status" value="2"/>
</dbReference>
<dbReference type="Proteomes" id="UP000177690">
    <property type="component" value="Unassembled WGS sequence"/>
</dbReference>
<evidence type="ECO:0000313" key="3">
    <source>
        <dbReference type="Proteomes" id="UP000177690"/>
    </source>
</evidence>
<sequence>MAKKQKICFIVPEYRTDTPTHFPYIFEMIARLSSDIQIRCIIERSFGALPLLDSAELYVQRPTLFLFRIAQTKINILRARAAGYRDFYVHYSFFSAFFASLVTRIFGGRVFYWNCGLPWQYRRNWFREQFEQLVYQMVTFLITGTEGLKKEYAKHYHVPLEKVKVLPNWIDTEKWKAESEKWNVAEKHEELRERLNISENAKVLLFVHRLSKRKGAHYIPEILKRLQDENIVLVVIGDGPERKALELQILNYQLQTKIRFLGWIPQNEIIKYFAIADVFIMPSEEEGFPHVLLETMAAGIPFVAFDVGGVREIALRGLEKNIVPRGDVKIFCERICGALSVSHEYRTLFEERVAEYDIENVAALFRERIC</sequence>
<dbReference type="SUPFAM" id="SSF53756">
    <property type="entry name" value="UDP-Glycosyltransferase/glycogen phosphorylase"/>
    <property type="match status" value="1"/>
</dbReference>
<dbReference type="InterPro" id="IPR001296">
    <property type="entry name" value="Glyco_trans_1"/>
</dbReference>
<dbReference type="GO" id="GO:0016757">
    <property type="term" value="F:glycosyltransferase activity"/>
    <property type="evidence" value="ECO:0007669"/>
    <property type="project" value="InterPro"/>
</dbReference>
<gene>
    <name evidence="2" type="ORF">A3I24_03580</name>
</gene>
<dbReference type="InterPro" id="IPR050194">
    <property type="entry name" value="Glycosyltransferase_grp1"/>
</dbReference>
<proteinExistence type="predicted"/>
<evidence type="ECO:0000259" key="1">
    <source>
        <dbReference type="Pfam" id="PF00534"/>
    </source>
</evidence>
<reference evidence="2 3" key="1">
    <citation type="journal article" date="2016" name="Nat. Commun.">
        <title>Thousands of microbial genomes shed light on interconnected biogeochemical processes in an aquifer system.</title>
        <authorList>
            <person name="Anantharaman K."/>
            <person name="Brown C.T."/>
            <person name="Hug L.A."/>
            <person name="Sharon I."/>
            <person name="Castelle C.J."/>
            <person name="Probst A.J."/>
            <person name="Thomas B.C."/>
            <person name="Singh A."/>
            <person name="Wilkins M.J."/>
            <person name="Karaoz U."/>
            <person name="Brodie E.L."/>
            <person name="Williams K.H."/>
            <person name="Hubbard S.S."/>
            <person name="Banfield J.F."/>
        </authorList>
    </citation>
    <scope>NUCLEOTIDE SEQUENCE [LARGE SCALE GENOMIC DNA]</scope>
</reference>
<feature type="domain" description="Glycosyl transferase family 1" evidence="1">
    <location>
        <begin position="189"/>
        <end position="340"/>
    </location>
</feature>